<name>A0ABV5W2W5_9BACL</name>
<dbReference type="Proteomes" id="UP001589619">
    <property type="component" value="Unassembled WGS sequence"/>
</dbReference>
<keyword evidence="2" id="KW-1185">Reference proteome</keyword>
<organism evidence="1 2">
    <name type="scientific">Paenibacillus hodogayensis</name>
    <dbReference type="NCBI Taxonomy" id="279208"/>
    <lineage>
        <taxon>Bacteria</taxon>
        <taxon>Bacillati</taxon>
        <taxon>Bacillota</taxon>
        <taxon>Bacilli</taxon>
        <taxon>Bacillales</taxon>
        <taxon>Paenibacillaceae</taxon>
        <taxon>Paenibacillus</taxon>
    </lineage>
</organism>
<dbReference type="RefSeq" id="WP_344909904.1">
    <property type="nucleotide sequence ID" value="NZ_BAAAYO010000008.1"/>
</dbReference>
<reference evidence="1 2" key="1">
    <citation type="submission" date="2024-09" db="EMBL/GenBank/DDBJ databases">
        <authorList>
            <person name="Sun Q."/>
            <person name="Mori K."/>
        </authorList>
    </citation>
    <scope>NUCLEOTIDE SEQUENCE [LARGE SCALE GENOMIC DNA]</scope>
    <source>
        <strain evidence="1 2">JCM 12520</strain>
    </source>
</reference>
<dbReference type="EMBL" id="JBHMAG010000016">
    <property type="protein sequence ID" value="MFB9754891.1"/>
    <property type="molecule type" value="Genomic_DNA"/>
</dbReference>
<protein>
    <submittedName>
        <fullName evidence="1">Uncharacterized protein</fullName>
    </submittedName>
</protein>
<proteinExistence type="predicted"/>
<gene>
    <name evidence="1" type="ORF">ACFFNY_25235</name>
</gene>
<evidence type="ECO:0000313" key="1">
    <source>
        <dbReference type="EMBL" id="MFB9754891.1"/>
    </source>
</evidence>
<evidence type="ECO:0000313" key="2">
    <source>
        <dbReference type="Proteomes" id="UP001589619"/>
    </source>
</evidence>
<accession>A0ABV5W2W5</accession>
<comment type="caution">
    <text evidence="1">The sequence shown here is derived from an EMBL/GenBank/DDBJ whole genome shotgun (WGS) entry which is preliminary data.</text>
</comment>
<sequence>MQGKSIDQVQSIDNHLQAAIVHLEAALNESIRTVLENQEAKQEIAPKWEQFLGQFFGMAKEKGRKSRINLLSWISFSKVR</sequence>